<proteinExistence type="predicted"/>
<dbReference type="Proteomes" id="UP001497382">
    <property type="component" value="Unassembled WGS sequence"/>
</dbReference>
<organism evidence="1 2">
    <name type="scientific">Larinioides sclopetarius</name>
    <dbReference type="NCBI Taxonomy" id="280406"/>
    <lineage>
        <taxon>Eukaryota</taxon>
        <taxon>Metazoa</taxon>
        <taxon>Ecdysozoa</taxon>
        <taxon>Arthropoda</taxon>
        <taxon>Chelicerata</taxon>
        <taxon>Arachnida</taxon>
        <taxon>Araneae</taxon>
        <taxon>Araneomorphae</taxon>
        <taxon>Entelegynae</taxon>
        <taxon>Araneoidea</taxon>
        <taxon>Araneidae</taxon>
        <taxon>Larinioides</taxon>
    </lineage>
</organism>
<name>A0AAV2BGP5_9ARAC</name>
<dbReference type="AlphaFoldDB" id="A0AAV2BGP5"/>
<accession>A0AAV2BGP5</accession>
<dbReference type="EMBL" id="CAXIEN010000355">
    <property type="protein sequence ID" value="CAL1294824.1"/>
    <property type="molecule type" value="Genomic_DNA"/>
</dbReference>
<evidence type="ECO:0000313" key="1">
    <source>
        <dbReference type="EMBL" id="CAL1294824.1"/>
    </source>
</evidence>
<comment type="caution">
    <text evidence="1">The sequence shown here is derived from an EMBL/GenBank/DDBJ whole genome shotgun (WGS) entry which is preliminary data.</text>
</comment>
<gene>
    <name evidence="1" type="ORF">LARSCL_LOCUS18935</name>
</gene>
<sequence length="83" mass="9723">MWKLERSTDSQDHHFGTEGLKASTLAARVQNHLYVRSRYTNLTLLLACRTFCKDQSTWDAEDESWFLLRIRKDQATWDAGDES</sequence>
<protein>
    <submittedName>
        <fullName evidence="1">Uncharacterized protein</fullName>
    </submittedName>
</protein>
<evidence type="ECO:0000313" key="2">
    <source>
        <dbReference type="Proteomes" id="UP001497382"/>
    </source>
</evidence>
<reference evidence="1 2" key="1">
    <citation type="submission" date="2024-04" db="EMBL/GenBank/DDBJ databases">
        <authorList>
            <person name="Rising A."/>
            <person name="Reimegard J."/>
            <person name="Sonavane S."/>
            <person name="Akerstrom W."/>
            <person name="Nylinder S."/>
            <person name="Hedman E."/>
            <person name="Kallberg Y."/>
        </authorList>
    </citation>
    <scope>NUCLEOTIDE SEQUENCE [LARGE SCALE GENOMIC DNA]</scope>
</reference>
<keyword evidence="2" id="KW-1185">Reference proteome</keyword>